<evidence type="ECO:0000313" key="3">
    <source>
        <dbReference type="EMBL" id="KJZ68195.1"/>
    </source>
</evidence>
<dbReference type="EMBL" id="KQ030983">
    <property type="protein sequence ID" value="KJZ68195.1"/>
    <property type="molecule type" value="Genomic_DNA"/>
</dbReference>
<gene>
    <name evidence="3" type="ORF">HIM_12413</name>
</gene>
<evidence type="ECO:0000256" key="1">
    <source>
        <dbReference type="SAM" id="MobiDB-lite"/>
    </source>
</evidence>
<protein>
    <recommendedName>
        <fullName evidence="2">Azaphilone pigments biosynthesis cluster protein L N-terminal domain-containing protein</fullName>
    </recommendedName>
</protein>
<organism evidence="3 4">
    <name type="scientific">Hirsutella minnesotensis 3608</name>
    <dbReference type="NCBI Taxonomy" id="1043627"/>
    <lineage>
        <taxon>Eukaryota</taxon>
        <taxon>Fungi</taxon>
        <taxon>Dikarya</taxon>
        <taxon>Ascomycota</taxon>
        <taxon>Pezizomycotina</taxon>
        <taxon>Sordariomycetes</taxon>
        <taxon>Hypocreomycetidae</taxon>
        <taxon>Hypocreales</taxon>
        <taxon>Ophiocordycipitaceae</taxon>
        <taxon>Hirsutella</taxon>
    </lineage>
</organism>
<evidence type="ECO:0000259" key="2">
    <source>
        <dbReference type="Pfam" id="PF17111"/>
    </source>
</evidence>
<feature type="compositionally biased region" description="Basic and acidic residues" evidence="1">
    <location>
        <begin position="384"/>
        <end position="403"/>
    </location>
</feature>
<dbReference type="OrthoDB" id="428260at2759"/>
<dbReference type="InterPro" id="IPR031348">
    <property type="entry name" value="PigL_N"/>
</dbReference>
<sequence length="434" mass="47463">MSEPIGLASGLVALSTFALNSSVTLLDVICSFRDHPKRVRDLVDEVDALTGVLHPLKERVESTNSAELITLNRPLLRCGKACEDFRQALESCASQSGDTQAIFRGWAKLKYMGDDVDGFRRLLAGYKSTISIALTDANLRVSSATAETLRSYVDLVESTNSDLRAHIDNVDEKMEALLQKAIPEVGPEAAELKTMQEERLSAQQCLGICDQLSRHINQIQRMGRCSGAQDGDPHLGSSPETLMSEGLQGCKETLDSTVAKLEDYEKSVFDRLVKKMRTSTAEDGDVLAIANLREEWENAHLNLSLCSKAKNRLEENISVIDNYATGDAVQFMVSTTGKTIRGRNRGLGWRSRQLGGHLSDEAVRQISRDMISHNIRGTGVRQAQPRDDVGARGDVGGESRPDFGNRYGPGFTLSPKSPDTPKSPGSDASRQAVR</sequence>
<name>A0A0F7ZI25_9HYPO</name>
<feature type="domain" description="Azaphilone pigments biosynthesis cluster protein L N-terminal" evidence="2">
    <location>
        <begin position="3"/>
        <end position="210"/>
    </location>
</feature>
<dbReference type="Proteomes" id="UP000054481">
    <property type="component" value="Unassembled WGS sequence"/>
</dbReference>
<feature type="region of interest" description="Disordered" evidence="1">
    <location>
        <begin position="373"/>
        <end position="434"/>
    </location>
</feature>
<accession>A0A0F7ZI25</accession>
<dbReference type="Pfam" id="PF17111">
    <property type="entry name" value="PigL_N"/>
    <property type="match status" value="1"/>
</dbReference>
<reference evidence="3 4" key="1">
    <citation type="journal article" date="2014" name="Genome Biol. Evol.">
        <title>Comparative genomics and transcriptomics analyses reveal divergent lifestyle features of nematode endoparasitic fungus Hirsutella minnesotensis.</title>
        <authorList>
            <person name="Lai Y."/>
            <person name="Liu K."/>
            <person name="Zhang X."/>
            <person name="Zhang X."/>
            <person name="Li K."/>
            <person name="Wang N."/>
            <person name="Shu C."/>
            <person name="Wu Y."/>
            <person name="Wang C."/>
            <person name="Bushley K.E."/>
            <person name="Xiang M."/>
            <person name="Liu X."/>
        </authorList>
    </citation>
    <scope>NUCLEOTIDE SEQUENCE [LARGE SCALE GENOMIC DNA]</scope>
    <source>
        <strain evidence="3 4">3608</strain>
    </source>
</reference>
<keyword evidence="4" id="KW-1185">Reference proteome</keyword>
<dbReference type="AlphaFoldDB" id="A0A0F7ZI25"/>
<proteinExistence type="predicted"/>
<evidence type="ECO:0000313" key="4">
    <source>
        <dbReference type="Proteomes" id="UP000054481"/>
    </source>
</evidence>